<evidence type="ECO:0000259" key="8">
    <source>
        <dbReference type="Pfam" id="PF01618"/>
    </source>
</evidence>
<dbReference type="Proteomes" id="UP000029736">
    <property type="component" value="Unassembled WGS sequence"/>
</dbReference>
<comment type="similarity">
    <text evidence="6">Belongs to the exbB/tolQ family.</text>
</comment>
<comment type="subcellular location">
    <subcellularLocation>
        <location evidence="1">Cell membrane</location>
        <topology evidence="1">Multi-pass membrane protein</topology>
    </subcellularLocation>
    <subcellularLocation>
        <location evidence="6">Membrane</location>
        <topology evidence="6">Multi-pass membrane protein</topology>
    </subcellularLocation>
</comment>
<dbReference type="GO" id="GO:0017038">
    <property type="term" value="P:protein import"/>
    <property type="evidence" value="ECO:0007669"/>
    <property type="project" value="TreeGrafter"/>
</dbReference>
<protein>
    <recommendedName>
        <fullName evidence="8">MotA/TolQ/ExbB proton channel domain-containing protein</fullName>
    </recommendedName>
</protein>
<keyword evidence="2" id="KW-1003">Cell membrane</keyword>
<evidence type="ECO:0000313" key="9">
    <source>
        <dbReference type="EMBL" id="KGE85823.1"/>
    </source>
</evidence>
<evidence type="ECO:0000256" key="3">
    <source>
        <dbReference type="ARBA" id="ARBA00022692"/>
    </source>
</evidence>
<evidence type="ECO:0000256" key="1">
    <source>
        <dbReference type="ARBA" id="ARBA00004651"/>
    </source>
</evidence>
<dbReference type="OrthoDB" id="5290956at2"/>
<proteinExistence type="inferred from homology"/>
<reference evidence="9 10" key="1">
    <citation type="journal article" date="2014" name="Int. J. Syst. Evol. Microbiol.">
        <title>Phaeodactylibacter xiamenensis gen. nov., sp. nov., a member of the family Saprospiraceae isolated from the marine alga Phaeodactylum tricornutum.</title>
        <authorList>
            <person name="Chen Z.Jr."/>
            <person name="Lei X."/>
            <person name="Lai Q."/>
            <person name="Li Y."/>
            <person name="Zhang B."/>
            <person name="Zhang J."/>
            <person name="Zhang H."/>
            <person name="Yang L."/>
            <person name="Zheng W."/>
            <person name="Tian Y."/>
            <person name="Yu Z."/>
            <person name="Xu H.Jr."/>
            <person name="Zheng T."/>
        </authorList>
    </citation>
    <scope>NUCLEOTIDE SEQUENCE [LARGE SCALE GENOMIC DNA]</scope>
    <source>
        <strain evidence="9 10">KD52</strain>
    </source>
</reference>
<keyword evidence="6" id="KW-0653">Protein transport</keyword>
<comment type="caution">
    <text evidence="9">The sequence shown here is derived from an EMBL/GenBank/DDBJ whole genome shotgun (WGS) entry which is preliminary data.</text>
</comment>
<dbReference type="PANTHER" id="PTHR30625">
    <property type="entry name" value="PROTEIN TOLQ"/>
    <property type="match status" value="1"/>
</dbReference>
<evidence type="ECO:0000256" key="6">
    <source>
        <dbReference type="RuleBase" id="RU004057"/>
    </source>
</evidence>
<dbReference type="PANTHER" id="PTHR30625:SF11">
    <property type="entry name" value="MOTA_TOLQ_EXBB PROTON CHANNEL DOMAIN-CONTAINING PROTEIN"/>
    <property type="match status" value="1"/>
</dbReference>
<keyword evidence="3 7" id="KW-0812">Transmembrane</keyword>
<name>A0A098S232_9BACT</name>
<sequence>MNKHWENLLIALVLALITAFIVVAAGKISAPGTTMNRILQIMGSGLPSGVVQFFTFLLFYFGLAEIYSASKKIGDEEFAYSLHLLPEREQYVLSPRDVNDIKLDVMKKEDGYRKYVLTELIKKACTKYRANKSTSEALEIVTATVRINMANSESEQSMIRYVAWAIPSVGFIGTIIGIAGSLGTVKANMGEDDIALVTQALYVAFDTTLLSLVLSIVLMFVFHVTQEKIEKFHANMESYVIENLINRIYKN</sequence>
<evidence type="ECO:0000256" key="4">
    <source>
        <dbReference type="ARBA" id="ARBA00022989"/>
    </source>
</evidence>
<dbReference type="EMBL" id="JPOS01000083">
    <property type="protein sequence ID" value="KGE85823.1"/>
    <property type="molecule type" value="Genomic_DNA"/>
</dbReference>
<evidence type="ECO:0000313" key="10">
    <source>
        <dbReference type="Proteomes" id="UP000029736"/>
    </source>
</evidence>
<accession>A0A098S232</accession>
<dbReference type="RefSeq" id="WP_044226632.1">
    <property type="nucleotide sequence ID" value="NZ_JBKAGJ010000002.1"/>
</dbReference>
<dbReference type="STRING" id="1524460.IX84_24635"/>
<dbReference type="InterPro" id="IPR050790">
    <property type="entry name" value="ExbB/TolQ_transport"/>
</dbReference>
<dbReference type="GO" id="GO:0005886">
    <property type="term" value="C:plasma membrane"/>
    <property type="evidence" value="ECO:0007669"/>
    <property type="project" value="UniProtKB-SubCell"/>
</dbReference>
<evidence type="ECO:0000256" key="5">
    <source>
        <dbReference type="ARBA" id="ARBA00023136"/>
    </source>
</evidence>
<keyword evidence="6" id="KW-0813">Transport</keyword>
<keyword evidence="5 7" id="KW-0472">Membrane</keyword>
<organism evidence="9 10">
    <name type="scientific">Phaeodactylibacter xiamenensis</name>
    <dbReference type="NCBI Taxonomy" id="1524460"/>
    <lineage>
        <taxon>Bacteria</taxon>
        <taxon>Pseudomonadati</taxon>
        <taxon>Bacteroidota</taxon>
        <taxon>Saprospiria</taxon>
        <taxon>Saprospirales</taxon>
        <taxon>Haliscomenobacteraceae</taxon>
        <taxon>Phaeodactylibacter</taxon>
    </lineage>
</organism>
<feature type="transmembrane region" description="Helical" evidence="7">
    <location>
        <begin position="41"/>
        <end position="63"/>
    </location>
</feature>
<feature type="domain" description="MotA/TolQ/ExbB proton channel" evidence="8">
    <location>
        <begin position="118"/>
        <end position="237"/>
    </location>
</feature>
<feature type="transmembrane region" description="Helical" evidence="7">
    <location>
        <begin position="161"/>
        <end position="180"/>
    </location>
</feature>
<keyword evidence="4 7" id="KW-1133">Transmembrane helix</keyword>
<evidence type="ECO:0000256" key="2">
    <source>
        <dbReference type="ARBA" id="ARBA00022475"/>
    </source>
</evidence>
<feature type="transmembrane region" description="Helical" evidence="7">
    <location>
        <begin position="200"/>
        <end position="222"/>
    </location>
</feature>
<dbReference type="InterPro" id="IPR002898">
    <property type="entry name" value="MotA_ExbB_proton_chnl"/>
</dbReference>
<dbReference type="AlphaFoldDB" id="A0A098S232"/>
<dbReference type="Pfam" id="PF01618">
    <property type="entry name" value="MotA_ExbB"/>
    <property type="match status" value="1"/>
</dbReference>
<gene>
    <name evidence="9" type="ORF">IX84_24635</name>
</gene>
<evidence type="ECO:0000256" key="7">
    <source>
        <dbReference type="SAM" id="Phobius"/>
    </source>
</evidence>
<keyword evidence="10" id="KW-1185">Reference proteome</keyword>